<dbReference type="EMBL" id="JAQQDH010000017">
    <property type="protein sequence ID" value="MFM0448259.1"/>
    <property type="molecule type" value="Genomic_DNA"/>
</dbReference>
<dbReference type="Proteomes" id="UP001629288">
    <property type="component" value="Unassembled WGS sequence"/>
</dbReference>
<evidence type="ECO:0000313" key="2">
    <source>
        <dbReference type="Proteomes" id="UP001629288"/>
    </source>
</evidence>
<protein>
    <submittedName>
        <fullName evidence="1">Uncharacterized protein</fullName>
    </submittedName>
</protein>
<reference evidence="1 2" key="1">
    <citation type="journal article" date="2024" name="Chem. Sci.">
        <title>Discovery of megapolipeptins by genome mining of a Burkholderiales bacteria collection.</title>
        <authorList>
            <person name="Paulo B.S."/>
            <person name="Recchia M.J.J."/>
            <person name="Lee S."/>
            <person name="Fergusson C.H."/>
            <person name="Romanowski S.B."/>
            <person name="Hernandez A."/>
            <person name="Krull N."/>
            <person name="Liu D.Y."/>
            <person name="Cavanagh H."/>
            <person name="Bos A."/>
            <person name="Gray C.A."/>
            <person name="Murphy B.T."/>
            <person name="Linington R.G."/>
            <person name="Eustaquio A.S."/>
        </authorList>
    </citation>
    <scope>NUCLEOTIDE SEQUENCE [LARGE SCALE GENOMIC DNA]</scope>
    <source>
        <strain evidence="1 2">RL17-379-BIB-C</strain>
    </source>
</reference>
<dbReference type="RefSeq" id="WP_408131550.1">
    <property type="nucleotide sequence ID" value="NZ_JAQQDH010000017.1"/>
</dbReference>
<comment type="caution">
    <text evidence="1">The sequence shown here is derived from an EMBL/GenBank/DDBJ whole genome shotgun (WGS) entry which is preliminary data.</text>
</comment>
<keyword evidence="2" id="KW-1185">Reference proteome</keyword>
<gene>
    <name evidence="1" type="ORF">PQR00_32185</name>
</gene>
<organism evidence="1 2">
    <name type="scientific">Paraburkholderia strydomiana</name>
    <dbReference type="NCBI Taxonomy" id="1245417"/>
    <lineage>
        <taxon>Bacteria</taxon>
        <taxon>Pseudomonadati</taxon>
        <taxon>Pseudomonadota</taxon>
        <taxon>Betaproteobacteria</taxon>
        <taxon>Burkholderiales</taxon>
        <taxon>Burkholderiaceae</taxon>
        <taxon>Paraburkholderia</taxon>
    </lineage>
</organism>
<sequence>MEIQHTRRYWQRSAGGRDWWRRLPTMQWPTLAWSMRAAPPAPEMEGNGFSELNRQTTHGGCHKKSASELRAAKLPARHRFPIYAYPNAPREFIEGEMQAHGFMQGIALFQQYWLPVFDHAQGQQWLRPLSLLGVDETEHHPIGEPVQQIDTTAKERHMSGSASLALAVRARNGKR</sequence>
<name>A0ABW9CCF1_9BURK</name>
<accession>A0ABW9CCF1</accession>
<proteinExistence type="predicted"/>
<evidence type="ECO:0000313" key="1">
    <source>
        <dbReference type="EMBL" id="MFM0448259.1"/>
    </source>
</evidence>